<keyword evidence="2" id="KW-1185">Reference proteome</keyword>
<dbReference type="InterPro" id="IPR036691">
    <property type="entry name" value="Endo/exonu/phosph_ase_sf"/>
</dbReference>
<name>A0AAE1MDQ0_9FABA</name>
<evidence type="ECO:0008006" key="3">
    <source>
        <dbReference type="Google" id="ProtNLM"/>
    </source>
</evidence>
<dbReference type="AlphaFoldDB" id="A0AAE1MDQ0"/>
<dbReference type="SUPFAM" id="SSF56219">
    <property type="entry name" value="DNase I-like"/>
    <property type="match status" value="1"/>
</dbReference>
<reference evidence="1" key="1">
    <citation type="submission" date="2023-10" db="EMBL/GenBank/DDBJ databases">
        <title>Chromosome-level genome of the transformable northern wattle, Acacia crassicarpa.</title>
        <authorList>
            <person name="Massaro I."/>
            <person name="Sinha N.R."/>
            <person name="Poethig S."/>
            <person name="Leichty A.R."/>
        </authorList>
    </citation>
    <scope>NUCLEOTIDE SEQUENCE</scope>
    <source>
        <strain evidence="1">Acra3RX</strain>
        <tissue evidence="1">Leaf</tissue>
    </source>
</reference>
<organism evidence="1 2">
    <name type="scientific">Acacia crassicarpa</name>
    <name type="common">northern wattle</name>
    <dbReference type="NCBI Taxonomy" id="499986"/>
    <lineage>
        <taxon>Eukaryota</taxon>
        <taxon>Viridiplantae</taxon>
        <taxon>Streptophyta</taxon>
        <taxon>Embryophyta</taxon>
        <taxon>Tracheophyta</taxon>
        <taxon>Spermatophyta</taxon>
        <taxon>Magnoliopsida</taxon>
        <taxon>eudicotyledons</taxon>
        <taxon>Gunneridae</taxon>
        <taxon>Pentapetalae</taxon>
        <taxon>rosids</taxon>
        <taxon>fabids</taxon>
        <taxon>Fabales</taxon>
        <taxon>Fabaceae</taxon>
        <taxon>Caesalpinioideae</taxon>
        <taxon>mimosoid clade</taxon>
        <taxon>Acacieae</taxon>
        <taxon>Acacia</taxon>
    </lineage>
</organism>
<comment type="caution">
    <text evidence="1">The sequence shown here is derived from an EMBL/GenBank/DDBJ whole genome shotgun (WGS) entry which is preliminary data.</text>
</comment>
<proteinExistence type="predicted"/>
<gene>
    <name evidence="1" type="ORF">QN277_009004</name>
</gene>
<dbReference type="PANTHER" id="PTHR35218:SF9">
    <property type="entry name" value="ENDONUCLEASE_EXONUCLEASE_PHOSPHATASE DOMAIN-CONTAINING PROTEIN"/>
    <property type="match status" value="1"/>
</dbReference>
<evidence type="ECO:0000313" key="2">
    <source>
        <dbReference type="Proteomes" id="UP001293593"/>
    </source>
</evidence>
<accession>A0AAE1MDQ0</accession>
<dbReference type="PANTHER" id="PTHR35218">
    <property type="entry name" value="RNASE H DOMAIN-CONTAINING PROTEIN"/>
    <property type="match status" value="1"/>
</dbReference>
<dbReference type="Proteomes" id="UP001293593">
    <property type="component" value="Unassembled WGS sequence"/>
</dbReference>
<dbReference type="Gene3D" id="3.60.10.10">
    <property type="entry name" value="Endonuclease/exonuclease/phosphatase"/>
    <property type="match status" value="1"/>
</dbReference>
<sequence>METKMCARKLGKIKRRCGFTQELYIDPVGLAGGLALWWCDSIALTVLYKSKNIIHVCIESTSMGLPKFLSLVYGPPKDRERRVVWELMKSLAATIKDSWLVVGDFNDLVSQAKKEGADQDP</sequence>
<evidence type="ECO:0000313" key="1">
    <source>
        <dbReference type="EMBL" id="KAK4256091.1"/>
    </source>
</evidence>
<dbReference type="EMBL" id="JAWXYG010000013">
    <property type="protein sequence ID" value="KAK4256091.1"/>
    <property type="molecule type" value="Genomic_DNA"/>
</dbReference>
<protein>
    <recommendedName>
        <fullName evidence="3">Endonuclease/exonuclease/phosphatase</fullName>
    </recommendedName>
</protein>